<feature type="transmembrane region" description="Helical" evidence="2">
    <location>
        <begin position="108"/>
        <end position="127"/>
    </location>
</feature>
<keyword evidence="2" id="KW-0812">Transmembrane</keyword>
<feature type="transmembrane region" description="Helical" evidence="2">
    <location>
        <begin position="134"/>
        <end position="156"/>
    </location>
</feature>
<name>A0A427YM31_9TREE</name>
<proteinExistence type="predicted"/>
<feature type="region of interest" description="Disordered" evidence="1">
    <location>
        <begin position="284"/>
        <end position="334"/>
    </location>
</feature>
<keyword evidence="4" id="KW-1185">Reference proteome</keyword>
<dbReference type="AlphaFoldDB" id="A0A427YM31"/>
<accession>A0A427YM31</accession>
<protein>
    <submittedName>
        <fullName evidence="3">Uncharacterized protein</fullName>
    </submittedName>
</protein>
<evidence type="ECO:0000313" key="4">
    <source>
        <dbReference type="Proteomes" id="UP000279259"/>
    </source>
</evidence>
<organism evidence="3 4">
    <name type="scientific">Saitozyma podzolica</name>
    <dbReference type="NCBI Taxonomy" id="1890683"/>
    <lineage>
        <taxon>Eukaryota</taxon>
        <taxon>Fungi</taxon>
        <taxon>Dikarya</taxon>
        <taxon>Basidiomycota</taxon>
        <taxon>Agaricomycotina</taxon>
        <taxon>Tremellomycetes</taxon>
        <taxon>Tremellales</taxon>
        <taxon>Trimorphomycetaceae</taxon>
        <taxon>Saitozyma</taxon>
    </lineage>
</organism>
<feature type="compositionally biased region" description="Basic and acidic residues" evidence="1">
    <location>
        <begin position="291"/>
        <end position="315"/>
    </location>
</feature>
<keyword evidence="2" id="KW-1133">Transmembrane helix</keyword>
<sequence>MDIFSAASASLQQHAAALADPIPNLAVLIAHLLSTPVHGEYFPFPQFLVVHATKVALVWSIMTRGKPRKDVGVLGDAFGYLVLAWGGGTITSILLGQPPSWLISPAPWMVYPLAYALLIPTGMASYVTRTAPALFLNLVFAAIDGLTRGTTIAALAPALVSARVASTGWTYTLLSGIAVSGGGFIVSLLGLHESKWTLAKPSILDGGILNTLDCWGPCWSRPYVFATRILPWIPAKLVTLGPTEEQPAAAVHPEAGRAVCVLLLGLLLGGRSLIQAVVPKHTVASKKNNKKKEPAVVQREEVTVVKSPAKPERTKVTPRKSTPSKSPKPKPKSK</sequence>
<comment type="caution">
    <text evidence="3">The sequence shown here is derived from an EMBL/GenBank/DDBJ whole genome shotgun (WGS) entry which is preliminary data.</text>
</comment>
<feature type="transmembrane region" description="Helical" evidence="2">
    <location>
        <begin position="73"/>
        <end position="96"/>
    </location>
</feature>
<dbReference type="OrthoDB" id="2520628at2759"/>
<evidence type="ECO:0000313" key="3">
    <source>
        <dbReference type="EMBL" id="RSH92109.1"/>
    </source>
</evidence>
<gene>
    <name evidence="3" type="ORF">EHS25_008522</name>
</gene>
<feature type="transmembrane region" description="Helical" evidence="2">
    <location>
        <begin position="168"/>
        <end position="191"/>
    </location>
</feature>
<evidence type="ECO:0000256" key="2">
    <source>
        <dbReference type="SAM" id="Phobius"/>
    </source>
</evidence>
<keyword evidence="2" id="KW-0472">Membrane</keyword>
<reference evidence="3 4" key="1">
    <citation type="submission" date="2018-11" db="EMBL/GenBank/DDBJ databases">
        <title>Genome sequence of Saitozyma podzolica DSM 27192.</title>
        <authorList>
            <person name="Aliyu H."/>
            <person name="Gorte O."/>
            <person name="Ochsenreither K."/>
        </authorList>
    </citation>
    <scope>NUCLEOTIDE SEQUENCE [LARGE SCALE GENOMIC DNA]</scope>
    <source>
        <strain evidence="3 4">DSM 27192</strain>
    </source>
</reference>
<dbReference type="EMBL" id="RSCD01000006">
    <property type="protein sequence ID" value="RSH92109.1"/>
    <property type="molecule type" value="Genomic_DNA"/>
</dbReference>
<dbReference type="Proteomes" id="UP000279259">
    <property type="component" value="Unassembled WGS sequence"/>
</dbReference>
<evidence type="ECO:0000256" key="1">
    <source>
        <dbReference type="SAM" id="MobiDB-lite"/>
    </source>
</evidence>